<proteinExistence type="predicted"/>
<keyword evidence="3" id="KW-1185">Reference proteome</keyword>
<keyword evidence="1" id="KW-1133">Transmembrane helix</keyword>
<dbReference type="AlphaFoldDB" id="A0A7Z0J5U6"/>
<keyword evidence="1" id="KW-0472">Membrane</keyword>
<protein>
    <submittedName>
        <fullName evidence="2">Uncharacterized protein</fullName>
    </submittedName>
</protein>
<dbReference type="EMBL" id="JACCFM010000001">
    <property type="protein sequence ID" value="NYJ19506.1"/>
    <property type="molecule type" value="Genomic_DNA"/>
</dbReference>
<evidence type="ECO:0000313" key="2">
    <source>
        <dbReference type="EMBL" id="NYJ19506.1"/>
    </source>
</evidence>
<reference evidence="2 3" key="1">
    <citation type="submission" date="2020-07" db="EMBL/GenBank/DDBJ databases">
        <title>Sequencing the genomes of 1000 actinobacteria strains.</title>
        <authorList>
            <person name="Klenk H.-P."/>
        </authorList>
    </citation>
    <scope>NUCLEOTIDE SEQUENCE [LARGE SCALE GENOMIC DNA]</scope>
    <source>
        <strain evidence="2 3">LI1</strain>
    </source>
</reference>
<feature type="transmembrane region" description="Helical" evidence="1">
    <location>
        <begin position="282"/>
        <end position="302"/>
    </location>
</feature>
<evidence type="ECO:0000313" key="3">
    <source>
        <dbReference type="Proteomes" id="UP000537260"/>
    </source>
</evidence>
<comment type="caution">
    <text evidence="2">The sequence shown here is derived from an EMBL/GenBank/DDBJ whole genome shotgun (WGS) entry which is preliminary data.</text>
</comment>
<dbReference type="RefSeq" id="WP_218868826.1">
    <property type="nucleotide sequence ID" value="NZ_JACCFM010000001.1"/>
</dbReference>
<evidence type="ECO:0000256" key="1">
    <source>
        <dbReference type="SAM" id="Phobius"/>
    </source>
</evidence>
<name>A0A7Z0J5U6_9MICO</name>
<sequence length="323" mass="34870">MLNQNHDEPNARTDVARRRHALAARPWRGAEREYDLFKELSIGVIVVGVLAVGLAAIASSPDEPSITLQSWSIAAPNDFVATAAAELAGTSDTASYGPPYSATTGATQTLGPIDLQSLSGIRLPVDTATDFVTTPLTVLQAGAVARAVWNSAPAATRESWAMAYSDALAKAPNNDPGQIQAGNYGPVPSLTNSLLKVARAGALDGAIQSEGGFFNTDYTRSILFLGDGAYFPGLADSMHLTGDQWGVMNETGNYPGQSWLWLFSFWYQVPLIGNLANADLMVVLIMLVLTVILALIPFIPGLRSVPRWIPIHRLIWRDYYRRR</sequence>
<keyword evidence="1" id="KW-0812">Transmembrane</keyword>
<accession>A0A7Z0J5U6</accession>
<organism evidence="2 3">
    <name type="scientific">Glaciibacter psychrotolerans</name>
    <dbReference type="NCBI Taxonomy" id="670054"/>
    <lineage>
        <taxon>Bacteria</taxon>
        <taxon>Bacillati</taxon>
        <taxon>Actinomycetota</taxon>
        <taxon>Actinomycetes</taxon>
        <taxon>Micrococcales</taxon>
        <taxon>Microbacteriaceae</taxon>
        <taxon>Glaciibacter</taxon>
    </lineage>
</organism>
<feature type="transmembrane region" description="Helical" evidence="1">
    <location>
        <begin position="40"/>
        <end position="58"/>
    </location>
</feature>
<gene>
    <name evidence="2" type="ORF">HNR05_001297</name>
</gene>
<dbReference type="Proteomes" id="UP000537260">
    <property type="component" value="Unassembled WGS sequence"/>
</dbReference>